<name>A0ABY3RRQ4_9MICO</name>
<organism evidence="3 4">
    <name type="scientific">Microbacterium resistens</name>
    <dbReference type="NCBI Taxonomy" id="156977"/>
    <lineage>
        <taxon>Bacteria</taxon>
        <taxon>Bacillati</taxon>
        <taxon>Actinomycetota</taxon>
        <taxon>Actinomycetes</taxon>
        <taxon>Micrococcales</taxon>
        <taxon>Microbacteriaceae</taxon>
        <taxon>Microbacterium</taxon>
    </lineage>
</organism>
<evidence type="ECO:0000313" key="4">
    <source>
        <dbReference type="Proteomes" id="UP001199642"/>
    </source>
</evidence>
<feature type="region of interest" description="Disordered" evidence="1">
    <location>
        <begin position="1"/>
        <end position="61"/>
    </location>
</feature>
<reference evidence="3 4" key="1">
    <citation type="submission" date="2023-01" db="EMBL/GenBank/DDBJ databases">
        <title>Characterization of estradiol degrading bacteria Microbacterium sp. MZT7 and reveal degrading genes through genome analysis.</title>
        <authorList>
            <person name="Hao P."/>
            <person name="Gao Y."/>
        </authorList>
    </citation>
    <scope>NUCLEOTIDE SEQUENCE [LARGE SCALE GENOMIC DNA]</scope>
    <source>
        <strain evidence="3 4">MZT7</strain>
    </source>
</reference>
<dbReference type="Proteomes" id="UP001199642">
    <property type="component" value="Chromosome"/>
</dbReference>
<keyword evidence="4" id="KW-1185">Reference proteome</keyword>
<protein>
    <submittedName>
        <fullName evidence="3">SseB family protein</fullName>
    </submittedName>
</protein>
<dbReference type="EMBL" id="CP082781">
    <property type="protein sequence ID" value="UGS26487.1"/>
    <property type="molecule type" value="Genomic_DNA"/>
</dbReference>
<sequence length="391" mass="39674">MGLFSRRKKQDDVVSTAAEAPAEETPAGVAPGDGTVAGSTDASEATDAPTPDAVPEVTVSVQAFRGLGSPAGHDVSGLIAEEGTGSGAPGEAAAPSVSAAPAPAAPAVPAQRRLPLAPVDPPAQTESIPGMKDNVLLREALAELEEGASNEVLLGVLRQTLQGHLFLRVQGDAGEQLQAGKPLSVGIVKDGENTFMLAFSSAAAVRDSVQLEQDPAATSAVVQPVQAVLQQVVNGPFAGLIIDNASAPHRVVLPREVLAKALEQADPNLTLKTLLAAPREADSEAKVGEALATARFWVAVSAPGEDGQFGVAEARAADGSRFLQVFSHPLEVVALARGDQPMPFSGEQIGKVLAGHPELTGVIVDPAGPTIAVRRDALGAVLALAEAPAAD</sequence>
<feature type="region of interest" description="Disordered" evidence="1">
    <location>
        <begin position="73"/>
        <end position="113"/>
    </location>
</feature>
<feature type="domain" description="SseB protein N-terminal" evidence="2">
    <location>
        <begin position="273"/>
        <end position="378"/>
    </location>
</feature>
<proteinExistence type="predicted"/>
<accession>A0ABY3RRQ4</accession>
<evidence type="ECO:0000256" key="1">
    <source>
        <dbReference type="SAM" id="MobiDB-lite"/>
    </source>
</evidence>
<gene>
    <name evidence="3" type="ORF">K8F61_17985</name>
</gene>
<evidence type="ECO:0000313" key="3">
    <source>
        <dbReference type="EMBL" id="UGS26487.1"/>
    </source>
</evidence>
<evidence type="ECO:0000259" key="2">
    <source>
        <dbReference type="Pfam" id="PF07179"/>
    </source>
</evidence>
<dbReference type="InterPro" id="IPR009839">
    <property type="entry name" value="SseB_N"/>
</dbReference>
<feature type="compositionally biased region" description="Low complexity" evidence="1">
    <location>
        <begin position="13"/>
        <end position="32"/>
    </location>
</feature>
<dbReference type="Pfam" id="PF07179">
    <property type="entry name" value="SseB"/>
    <property type="match status" value="2"/>
</dbReference>
<feature type="compositionally biased region" description="Low complexity" evidence="1">
    <location>
        <begin position="89"/>
        <end position="110"/>
    </location>
</feature>
<feature type="domain" description="SseB protein N-terminal" evidence="2">
    <location>
        <begin position="137"/>
        <end position="259"/>
    </location>
</feature>
<dbReference type="RefSeq" id="WP_067242299.1">
    <property type="nucleotide sequence ID" value="NZ_CP082781.1"/>
</dbReference>